<evidence type="ECO:0000256" key="4">
    <source>
        <dbReference type="SAM" id="SignalP"/>
    </source>
</evidence>
<keyword evidence="7" id="KW-0675">Receptor</keyword>
<feature type="domain" description="TNFR-Cys" evidence="5">
    <location>
        <begin position="110"/>
        <end position="149"/>
    </location>
</feature>
<feature type="repeat" description="TNFR-Cys" evidence="1">
    <location>
        <begin position="110"/>
        <end position="149"/>
    </location>
</feature>
<name>A0ABM1JR26_GEKJA</name>
<dbReference type="RefSeq" id="XP_015263913.1">
    <property type="nucleotide sequence ID" value="XM_015408427.1"/>
</dbReference>
<keyword evidence="3" id="KW-0472">Membrane</keyword>
<keyword evidence="3" id="KW-1133">Transmembrane helix</keyword>
<feature type="transmembrane region" description="Helical" evidence="3">
    <location>
        <begin position="202"/>
        <end position="223"/>
    </location>
</feature>
<dbReference type="PRINTS" id="PR01922">
    <property type="entry name" value="TNFACTORR5"/>
</dbReference>
<feature type="compositionally biased region" description="Basic and acidic residues" evidence="2">
    <location>
        <begin position="268"/>
        <end position="283"/>
    </location>
</feature>
<feature type="repeat" description="TNFR-Cys" evidence="1">
    <location>
        <begin position="31"/>
        <end position="65"/>
    </location>
</feature>
<dbReference type="PROSITE" id="PS50050">
    <property type="entry name" value="TNFR_NGFR_2"/>
    <property type="match status" value="2"/>
</dbReference>
<reference evidence="7" key="1">
    <citation type="submission" date="2025-08" db="UniProtKB">
        <authorList>
            <consortium name="RefSeq"/>
        </authorList>
    </citation>
    <scope>IDENTIFICATION</scope>
</reference>
<evidence type="ECO:0000259" key="5">
    <source>
        <dbReference type="PROSITE" id="PS50050"/>
    </source>
</evidence>
<dbReference type="Gene3D" id="2.10.50.10">
    <property type="entry name" value="Tumor Necrosis Factor Receptor, subunit A, domain 2"/>
    <property type="match status" value="3"/>
</dbReference>
<dbReference type="SUPFAM" id="SSF57586">
    <property type="entry name" value="TNF receptor-like"/>
    <property type="match status" value="2"/>
</dbReference>
<evidence type="ECO:0000313" key="7">
    <source>
        <dbReference type="RefSeq" id="XP_015263913.1"/>
    </source>
</evidence>
<feature type="compositionally biased region" description="Basic and acidic residues" evidence="2">
    <location>
        <begin position="240"/>
        <end position="250"/>
    </location>
</feature>
<feature type="chain" id="PRO_5046412864" evidence="4">
    <location>
        <begin position="25"/>
        <end position="283"/>
    </location>
</feature>
<keyword evidence="1" id="KW-1015">Disulfide bond</keyword>
<keyword evidence="6" id="KW-1185">Reference proteome</keyword>
<accession>A0ABM1JR26</accession>
<dbReference type="PROSITE" id="PS00652">
    <property type="entry name" value="TNFR_NGFR_1"/>
    <property type="match status" value="1"/>
</dbReference>
<dbReference type="PANTHER" id="PTHR46875:SF1">
    <property type="entry name" value="TUMOR NECROSIS FACTOR RECEPTOR SUPERFAMILY MEMBER 5"/>
    <property type="match status" value="1"/>
</dbReference>
<dbReference type="GeneID" id="107108043"/>
<dbReference type="Proteomes" id="UP000694871">
    <property type="component" value="Unplaced"/>
</dbReference>
<comment type="caution">
    <text evidence="1">Lacks conserved residue(s) required for the propagation of feature annotation.</text>
</comment>
<feature type="signal peptide" evidence="4">
    <location>
        <begin position="1"/>
        <end position="24"/>
    </location>
</feature>
<evidence type="ECO:0000256" key="1">
    <source>
        <dbReference type="PROSITE-ProRule" id="PRU00206"/>
    </source>
</evidence>
<sequence length="283" mass="30724">MRAAGRLEAWAGGALLLAWATCLAVDPQQQNCSRTQYEAHGKCCSRCPPGKKVSVPCAEGSDTVCAPCQSERFQDGWTQQTFCTPHRYCDQNVGLVVHIHGDATRDVVCQCQSGTHCSGLECHSCRENKACGPGEGVEEAATSERDTICTDCPAGFFSNVSSPTASCQPWSSCEATGLVHKADGTRFSDAICEDASKVRSGVLVPVALAAVILSLGCVGLLLWHRRRRRQDLPKWHHNADLLDPERREPGESDDPSPTLPIQETRPTTQEDDKDSCVAEQERL</sequence>
<dbReference type="Pfam" id="PF00020">
    <property type="entry name" value="TNFR_c6"/>
    <property type="match status" value="2"/>
</dbReference>
<dbReference type="InterPro" id="IPR001368">
    <property type="entry name" value="TNFR/NGFR_Cys_rich_reg"/>
</dbReference>
<feature type="disulfide bond" evidence="1">
    <location>
        <begin position="131"/>
        <end position="149"/>
    </location>
</feature>
<evidence type="ECO:0000256" key="3">
    <source>
        <dbReference type="SAM" id="Phobius"/>
    </source>
</evidence>
<dbReference type="PANTHER" id="PTHR46875">
    <property type="entry name" value="TUMOR NECROSIS FACTOR RECEPTOR SUPERFAMILY MEMBER 5"/>
    <property type="match status" value="1"/>
</dbReference>
<organism evidence="6 7">
    <name type="scientific">Gekko japonicus</name>
    <name type="common">Schlegel's Japanese gecko</name>
    <dbReference type="NCBI Taxonomy" id="146911"/>
    <lineage>
        <taxon>Eukaryota</taxon>
        <taxon>Metazoa</taxon>
        <taxon>Chordata</taxon>
        <taxon>Craniata</taxon>
        <taxon>Vertebrata</taxon>
        <taxon>Euteleostomi</taxon>
        <taxon>Lepidosauria</taxon>
        <taxon>Squamata</taxon>
        <taxon>Bifurcata</taxon>
        <taxon>Gekkota</taxon>
        <taxon>Gekkonidae</taxon>
        <taxon>Gekkoninae</taxon>
        <taxon>Gekko</taxon>
    </lineage>
</organism>
<feature type="disulfide bond" evidence="1">
    <location>
        <begin position="47"/>
        <end position="65"/>
    </location>
</feature>
<feature type="disulfide bond" evidence="1">
    <location>
        <begin position="44"/>
        <end position="57"/>
    </location>
</feature>
<feature type="domain" description="TNFR-Cys" evidence="5">
    <location>
        <begin position="31"/>
        <end position="65"/>
    </location>
</feature>
<feature type="region of interest" description="Disordered" evidence="2">
    <location>
        <begin position="240"/>
        <end position="283"/>
    </location>
</feature>
<proteinExistence type="predicted"/>
<gene>
    <name evidence="7" type="primary">CD40</name>
</gene>
<keyword evidence="4" id="KW-0732">Signal</keyword>
<protein>
    <submittedName>
        <fullName evidence="7">Tumor necrosis factor receptor superfamily member 5</fullName>
    </submittedName>
</protein>
<evidence type="ECO:0000313" key="6">
    <source>
        <dbReference type="Proteomes" id="UP000694871"/>
    </source>
</evidence>
<dbReference type="InterPro" id="IPR020435">
    <property type="entry name" value="TNFR_5"/>
</dbReference>
<keyword evidence="3" id="KW-0812">Transmembrane</keyword>
<evidence type="ECO:0000256" key="2">
    <source>
        <dbReference type="SAM" id="MobiDB-lite"/>
    </source>
</evidence>
<dbReference type="SMART" id="SM00208">
    <property type="entry name" value="TNFR"/>
    <property type="match status" value="4"/>
</dbReference>
<dbReference type="InterPro" id="IPR052135">
    <property type="entry name" value="TNFRSF5"/>
</dbReference>